<accession>A0A6A5SHP2</accession>
<evidence type="ECO:0000313" key="4">
    <source>
        <dbReference type="EMBL" id="KAF1940155.1"/>
    </source>
</evidence>
<dbReference type="PROSITE" id="PS00107">
    <property type="entry name" value="PROTEIN_KINASE_ATP"/>
    <property type="match status" value="1"/>
</dbReference>
<reference evidence="4" key="1">
    <citation type="journal article" date="2020" name="Stud. Mycol.">
        <title>101 Dothideomycetes genomes: a test case for predicting lifestyles and emergence of pathogens.</title>
        <authorList>
            <person name="Haridas S."/>
            <person name="Albert R."/>
            <person name="Binder M."/>
            <person name="Bloem J."/>
            <person name="Labutti K."/>
            <person name="Salamov A."/>
            <person name="Andreopoulos B."/>
            <person name="Baker S."/>
            <person name="Barry K."/>
            <person name="Bills G."/>
            <person name="Bluhm B."/>
            <person name="Cannon C."/>
            <person name="Castanera R."/>
            <person name="Culley D."/>
            <person name="Daum C."/>
            <person name="Ezra D."/>
            <person name="Gonzalez J."/>
            <person name="Henrissat B."/>
            <person name="Kuo A."/>
            <person name="Liang C."/>
            <person name="Lipzen A."/>
            <person name="Lutzoni F."/>
            <person name="Magnuson J."/>
            <person name="Mondo S."/>
            <person name="Nolan M."/>
            <person name="Ohm R."/>
            <person name="Pangilinan J."/>
            <person name="Park H.-J."/>
            <person name="Ramirez L."/>
            <person name="Alfaro M."/>
            <person name="Sun H."/>
            <person name="Tritt A."/>
            <person name="Yoshinaga Y."/>
            <person name="Zwiers L.-H."/>
            <person name="Turgeon B."/>
            <person name="Goodwin S."/>
            <person name="Spatafora J."/>
            <person name="Crous P."/>
            <person name="Grigoriev I."/>
        </authorList>
    </citation>
    <scope>NUCLEOTIDE SEQUENCE</scope>
    <source>
        <strain evidence="4">CBS 161.51</strain>
    </source>
</reference>
<dbReference type="InterPro" id="IPR000719">
    <property type="entry name" value="Prot_kinase_dom"/>
</dbReference>
<feature type="compositionally biased region" description="Basic and acidic residues" evidence="2">
    <location>
        <begin position="513"/>
        <end position="523"/>
    </location>
</feature>
<feature type="compositionally biased region" description="Low complexity" evidence="2">
    <location>
        <begin position="529"/>
        <end position="549"/>
    </location>
</feature>
<feature type="domain" description="Protein kinase" evidence="3">
    <location>
        <begin position="178"/>
        <end position="511"/>
    </location>
</feature>
<keyword evidence="5" id="KW-1185">Reference proteome</keyword>
<dbReference type="EMBL" id="ML976067">
    <property type="protein sequence ID" value="KAF1940155.1"/>
    <property type="molecule type" value="Genomic_DNA"/>
</dbReference>
<proteinExistence type="predicted"/>
<keyword evidence="4" id="KW-0808">Transferase</keyword>
<dbReference type="InterPro" id="IPR017441">
    <property type="entry name" value="Protein_kinase_ATP_BS"/>
</dbReference>
<dbReference type="Gene3D" id="3.30.200.20">
    <property type="entry name" value="Phosphorylase Kinase, domain 1"/>
    <property type="match status" value="1"/>
</dbReference>
<dbReference type="InterPro" id="IPR011009">
    <property type="entry name" value="Kinase-like_dom_sf"/>
</dbReference>
<dbReference type="Gene3D" id="1.10.510.10">
    <property type="entry name" value="Transferase(Phosphotransferase) domain 1"/>
    <property type="match status" value="1"/>
</dbReference>
<dbReference type="GO" id="GO:0004674">
    <property type="term" value="F:protein serine/threonine kinase activity"/>
    <property type="evidence" value="ECO:0007669"/>
    <property type="project" value="TreeGrafter"/>
</dbReference>
<gene>
    <name evidence="4" type="ORF">EJ02DRAFT_495517</name>
</gene>
<dbReference type="PANTHER" id="PTHR24359:SF1">
    <property type="entry name" value="INHIBITOR OF NUCLEAR FACTOR KAPPA-B KINASE EPSILON SUBUNIT HOMOLOG 1-RELATED"/>
    <property type="match status" value="1"/>
</dbReference>
<keyword evidence="1" id="KW-0067">ATP-binding</keyword>
<name>A0A6A5SHP2_9PLEO</name>
<evidence type="ECO:0000259" key="3">
    <source>
        <dbReference type="PROSITE" id="PS50011"/>
    </source>
</evidence>
<sequence>MGFVEEQRSQCDHHTVLRNMLIPISDSNDVYDYVEVNKISCHFKGELQEYLPKLALERISTKEVIRRVASQDQKFFLSGQELDDFIDKVYRHARILFVTCAYASEEKMNTLKALLDAKIIDAKLPLTKDVCKNACKNEKLKRYMTDVVDNQKRFHVAYFKRDSYQKLDGFTKPINLDEGLSSELGRGAFGEVRRVVIHHQQRSFSSGANKKGEFALKITPQAGRELDFHRKMADLTHSHLLKCLASFTFSSKYHMIYELADCDVEAFMKKHSNVEELSSFSPANLAQQLFGLADALLVIHNQGNGDLDIKPNNLSVPQNQPARSGYIHDIKPDNILLFIYEQDGEKRYWLRLSDFSCAKVVDFVSIVSGKRLSHLSDNKAGTPTYRAPELFMGHKTSRPYDLWSLGCVYLEMLVWYMEGFHALTKFRGDRLCQVKPWGLEDDGFCFTDDEKDLTAKYQLRKPVLIKIADLSKCCTGPLKVIADVIPKLLKIEPTRRLTAEQLVDTLKHLRSDEAPPSVRHQEDTFAETSSNDSSAIIDDSDSESSSFGSFFTVTRPSI</sequence>
<keyword evidence="1" id="KW-0547">Nucleotide-binding</keyword>
<protein>
    <submittedName>
        <fullName evidence="4">Kinase-like protein</fullName>
    </submittedName>
</protein>
<keyword evidence="4" id="KW-0418">Kinase</keyword>
<dbReference type="SUPFAM" id="SSF56112">
    <property type="entry name" value="Protein kinase-like (PK-like)"/>
    <property type="match status" value="1"/>
</dbReference>
<dbReference type="Proteomes" id="UP000800038">
    <property type="component" value="Unassembled WGS sequence"/>
</dbReference>
<organism evidence="4 5">
    <name type="scientific">Clathrospora elynae</name>
    <dbReference type="NCBI Taxonomy" id="706981"/>
    <lineage>
        <taxon>Eukaryota</taxon>
        <taxon>Fungi</taxon>
        <taxon>Dikarya</taxon>
        <taxon>Ascomycota</taxon>
        <taxon>Pezizomycotina</taxon>
        <taxon>Dothideomycetes</taxon>
        <taxon>Pleosporomycetidae</taxon>
        <taxon>Pleosporales</taxon>
        <taxon>Diademaceae</taxon>
        <taxon>Clathrospora</taxon>
    </lineage>
</organism>
<dbReference type="OrthoDB" id="248923at2759"/>
<dbReference type="PROSITE" id="PS50011">
    <property type="entry name" value="PROTEIN_KINASE_DOM"/>
    <property type="match status" value="1"/>
</dbReference>
<evidence type="ECO:0000313" key="5">
    <source>
        <dbReference type="Proteomes" id="UP000800038"/>
    </source>
</evidence>
<dbReference type="AlphaFoldDB" id="A0A6A5SHP2"/>
<feature type="binding site" evidence="1">
    <location>
        <position position="217"/>
    </location>
    <ligand>
        <name>ATP</name>
        <dbReference type="ChEBI" id="CHEBI:30616"/>
    </ligand>
</feature>
<dbReference type="PANTHER" id="PTHR24359">
    <property type="entry name" value="SERINE/THREONINE-PROTEIN KINASE SBK1"/>
    <property type="match status" value="1"/>
</dbReference>
<feature type="region of interest" description="Disordered" evidence="2">
    <location>
        <begin position="513"/>
        <end position="558"/>
    </location>
</feature>
<dbReference type="SMART" id="SM00220">
    <property type="entry name" value="S_TKc"/>
    <property type="match status" value="1"/>
</dbReference>
<evidence type="ECO:0000256" key="1">
    <source>
        <dbReference type="PROSITE-ProRule" id="PRU10141"/>
    </source>
</evidence>
<dbReference type="Pfam" id="PF00069">
    <property type="entry name" value="Pkinase"/>
    <property type="match status" value="2"/>
</dbReference>
<dbReference type="GO" id="GO:0005524">
    <property type="term" value="F:ATP binding"/>
    <property type="evidence" value="ECO:0007669"/>
    <property type="project" value="UniProtKB-UniRule"/>
</dbReference>
<evidence type="ECO:0000256" key="2">
    <source>
        <dbReference type="SAM" id="MobiDB-lite"/>
    </source>
</evidence>